<evidence type="ECO:0000256" key="1">
    <source>
        <dbReference type="ARBA" id="ARBA00004196"/>
    </source>
</evidence>
<keyword evidence="3 4" id="KW-0732">Signal</keyword>
<dbReference type="PANTHER" id="PTHR46847:SF1">
    <property type="entry name" value="D-ALLOSE-BINDING PERIPLASMIC PROTEIN-RELATED"/>
    <property type="match status" value="1"/>
</dbReference>
<dbReference type="InterPro" id="IPR025997">
    <property type="entry name" value="SBP_2_dom"/>
</dbReference>
<dbReference type="PANTHER" id="PTHR46847">
    <property type="entry name" value="D-ALLOSE-BINDING PERIPLASMIC PROTEIN-RELATED"/>
    <property type="match status" value="1"/>
</dbReference>
<evidence type="ECO:0000313" key="6">
    <source>
        <dbReference type="EMBL" id="CUH77855.1"/>
    </source>
</evidence>
<dbReference type="AlphaFoldDB" id="A0A0P1GQ24"/>
<evidence type="ECO:0000256" key="4">
    <source>
        <dbReference type="SAM" id="SignalP"/>
    </source>
</evidence>
<dbReference type="STRING" id="928856.SAMN04488049_10730"/>
<name>A0A0P1GQ24_9RHOB</name>
<evidence type="ECO:0000259" key="5">
    <source>
        <dbReference type="Pfam" id="PF13407"/>
    </source>
</evidence>
<dbReference type="Gene3D" id="3.40.50.2300">
    <property type="match status" value="2"/>
</dbReference>
<reference evidence="6 7" key="1">
    <citation type="submission" date="2015-09" db="EMBL/GenBank/DDBJ databases">
        <authorList>
            <consortium name="Swine Surveillance"/>
        </authorList>
    </citation>
    <scope>NUCLEOTIDE SEQUENCE [LARGE SCALE GENOMIC DNA]</scope>
    <source>
        <strain evidence="6 7">CECT 7557</strain>
    </source>
</reference>
<dbReference type="GO" id="GO:0030246">
    <property type="term" value="F:carbohydrate binding"/>
    <property type="evidence" value="ECO:0007669"/>
    <property type="project" value="UniProtKB-ARBA"/>
</dbReference>
<sequence length="380" mass="41484">MTKSNTLLLTTSAIFAFGTMAFAETLPLRELPGIESRDYWVPGEVNAEGKLEAMQEVVGSAAVPFTGSLDKPVQIALIYPSADTSDFWARNYLALTKRLDELGIAYETTEFASRQIEHSLQSTYANQVVQDGDLYDFVIFGPSELAIQADNIDKMSASDGFSTFVWAFHTPLKDLKNQPDAWFDFSSAAGALTMCDYMLGRLGKDITMAMNRGIPGITDNQRSGDFKACVEEKGGWTTAYEHYGEYQREGGFEGTSLIMQAYPEATIIHNANTAMAMGSVEAQVAMGKEKEIFSTGWGGTGLELDAIRRGELDATPMRMGDDVGAATAEAIKAHLEDRAGDLPFVFLGRITVAHDQMSAEEIDALEQEAFRFSGVGALER</sequence>
<protein>
    <submittedName>
        <fullName evidence="6">Autoinducer 2-binding periplasmic protein LuxP</fullName>
    </submittedName>
</protein>
<dbReference type="InterPro" id="IPR028082">
    <property type="entry name" value="Peripla_BP_I"/>
</dbReference>
<accession>A0A0P1GQ24</accession>
<feature type="chain" id="PRO_5006063662" evidence="4">
    <location>
        <begin position="24"/>
        <end position="380"/>
    </location>
</feature>
<proteinExistence type="inferred from homology"/>
<organism evidence="6 7">
    <name type="scientific">Tritonibacter multivorans</name>
    <dbReference type="NCBI Taxonomy" id="928856"/>
    <lineage>
        <taxon>Bacteria</taxon>
        <taxon>Pseudomonadati</taxon>
        <taxon>Pseudomonadota</taxon>
        <taxon>Alphaproteobacteria</taxon>
        <taxon>Rhodobacterales</taxon>
        <taxon>Paracoccaceae</taxon>
        <taxon>Tritonibacter</taxon>
    </lineage>
</organism>
<feature type="domain" description="Periplasmic binding protein" evidence="5">
    <location>
        <begin position="75"/>
        <end position="336"/>
    </location>
</feature>
<evidence type="ECO:0000256" key="2">
    <source>
        <dbReference type="ARBA" id="ARBA00007639"/>
    </source>
</evidence>
<gene>
    <name evidence="6" type="primary">luxP</name>
    <name evidence="6" type="ORF">TRM7557_01617</name>
</gene>
<comment type="subcellular location">
    <subcellularLocation>
        <location evidence="1">Cell envelope</location>
    </subcellularLocation>
</comment>
<dbReference type="Pfam" id="PF13407">
    <property type="entry name" value="Peripla_BP_4"/>
    <property type="match status" value="1"/>
</dbReference>
<feature type="signal peptide" evidence="4">
    <location>
        <begin position="1"/>
        <end position="23"/>
    </location>
</feature>
<dbReference type="SUPFAM" id="SSF53822">
    <property type="entry name" value="Periplasmic binding protein-like I"/>
    <property type="match status" value="1"/>
</dbReference>
<dbReference type="EMBL" id="CYSD01000021">
    <property type="protein sequence ID" value="CUH77855.1"/>
    <property type="molecule type" value="Genomic_DNA"/>
</dbReference>
<dbReference type="RefSeq" id="WP_207382644.1">
    <property type="nucleotide sequence ID" value="NZ_CYSD01000021.1"/>
</dbReference>
<evidence type="ECO:0000313" key="7">
    <source>
        <dbReference type="Proteomes" id="UP000052022"/>
    </source>
</evidence>
<dbReference type="Proteomes" id="UP000052022">
    <property type="component" value="Unassembled WGS sequence"/>
</dbReference>
<evidence type="ECO:0000256" key="3">
    <source>
        <dbReference type="ARBA" id="ARBA00022729"/>
    </source>
</evidence>
<keyword evidence="7" id="KW-1185">Reference proteome</keyword>
<dbReference type="GO" id="GO:0030313">
    <property type="term" value="C:cell envelope"/>
    <property type="evidence" value="ECO:0007669"/>
    <property type="project" value="UniProtKB-SubCell"/>
</dbReference>
<comment type="similarity">
    <text evidence="2">Belongs to the bacterial solute-binding protein 2 family.</text>
</comment>